<dbReference type="SMART" id="SM00354">
    <property type="entry name" value="HTH_LACI"/>
    <property type="match status" value="1"/>
</dbReference>
<protein>
    <submittedName>
        <fullName evidence="6">Catabolite control protein</fullName>
    </submittedName>
</protein>
<keyword evidence="3" id="KW-0238">DNA-binding</keyword>
<organism evidence="6 7">
    <name type="scientific">Trueperella bialowiezensis</name>
    <dbReference type="NCBI Taxonomy" id="312285"/>
    <lineage>
        <taxon>Bacteria</taxon>
        <taxon>Bacillati</taxon>
        <taxon>Actinomycetota</taxon>
        <taxon>Actinomycetes</taxon>
        <taxon>Actinomycetales</taxon>
        <taxon>Actinomycetaceae</taxon>
        <taxon>Trueperella</taxon>
    </lineage>
</organism>
<dbReference type="Gene3D" id="1.10.260.40">
    <property type="entry name" value="lambda repressor-like DNA-binding domains"/>
    <property type="match status" value="1"/>
</dbReference>
<dbReference type="PANTHER" id="PTHR30146">
    <property type="entry name" value="LACI-RELATED TRANSCRIPTIONAL REPRESSOR"/>
    <property type="match status" value="1"/>
</dbReference>
<dbReference type="PANTHER" id="PTHR30146:SF148">
    <property type="entry name" value="HTH-TYPE TRANSCRIPTIONAL REPRESSOR PURR-RELATED"/>
    <property type="match status" value="1"/>
</dbReference>
<dbReference type="OrthoDB" id="3258243at2"/>
<sequence>MNTGRRVTIYDVARRAGVSPSTVSRSLSRPGRVSAATLKIVYEAIEELGYAAGPTVAQSEAKTRTIAFSVQRLSNPIYEDILSGFRDNFPDSYVPVVLDAGENAEREAANIIQILPHVDGLIMSSSLLTESQIANIHKQKPTVLVQRRINGIPSVMFDMVPGVGQLMDLFAAHGHEDLLYVSGPEESWTSGIRWRALQTEANKRDLRISRSAPFEPNVVSGFEAVRAWQGTKATGIVAFNDIQAAGLLHGLRRAGVRVPDDVSVASFDNTIAAVVAQVPLTSIGGSNYDVGRHAAELLRDHLRRRNDDVPEIVLPMKTHVRMSVGKAPNN</sequence>
<keyword evidence="4" id="KW-0804">Transcription</keyword>
<dbReference type="InterPro" id="IPR000843">
    <property type="entry name" value="HTH_LacI"/>
</dbReference>
<dbReference type="SUPFAM" id="SSF53822">
    <property type="entry name" value="Periplasmic binding protein-like I"/>
    <property type="match status" value="1"/>
</dbReference>
<name>A0A3S4WFH0_9ACTO</name>
<keyword evidence="7" id="KW-1185">Reference proteome</keyword>
<dbReference type="InterPro" id="IPR010982">
    <property type="entry name" value="Lambda_DNA-bd_dom_sf"/>
</dbReference>
<evidence type="ECO:0000256" key="1">
    <source>
        <dbReference type="ARBA" id="ARBA00022491"/>
    </source>
</evidence>
<evidence type="ECO:0000256" key="2">
    <source>
        <dbReference type="ARBA" id="ARBA00023015"/>
    </source>
</evidence>
<dbReference type="CDD" id="cd06267">
    <property type="entry name" value="PBP1_LacI_sugar_binding-like"/>
    <property type="match status" value="1"/>
</dbReference>
<dbReference type="InterPro" id="IPR046335">
    <property type="entry name" value="LacI/GalR-like_sensor"/>
</dbReference>
<dbReference type="GO" id="GO:0000976">
    <property type="term" value="F:transcription cis-regulatory region binding"/>
    <property type="evidence" value="ECO:0007669"/>
    <property type="project" value="TreeGrafter"/>
</dbReference>
<accession>A0A3S4WFH0</accession>
<dbReference type="Gene3D" id="3.40.50.2300">
    <property type="match status" value="2"/>
</dbReference>
<gene>
    <name evidence="6" type="primary">ccpA_1</name>
    <name evidence="6" type="ORF">NCTC13354_00409</name>
</gene>
<dbReference type="Proteomes" id="UP000269542">
    <property type="component" value="Chromosome"/>
</dbReference>
<evidence type="ECO:0000313" key="7">
    <source>
        <dbReference type="Proteomes" id="UP000269542"/>
    </source>
</evidence>
<proteinExistence type="predicted"/>
<evidence type="ECO:0000259" key="5">
    <source>
        <dbReference type="PROSITE" id="PS50932"/>
    </source>
</evidence>
<dbReference type="KEGG" id="tbw:NCTC13354_00409"/>
<dbReference type="AlphaFoldDB" id="A0A3S4WFH0"/>
<dbReference type="SUPFAM" id="SSF47413">
    <property type="entry name" value="lambda repressor-like DNA-binding domains"/>
    <property type="match status" value="1"/>
</dbReference>
<evidence type="ECO:0000313" key="6">
    <source>
        <dbReference type="EMBL" id="VEI12720.1"/>
    </source>
</evidence>
<dbReference type="PROSITE" id="PS50932">
    <property type="entry name" value="HTH_LACI_2"/>
    <property type="match status" value="1"/>
</dbReference>
<reference evidence="6 7" key="1">
    <citation type="submission" date="2018-12" db="EMBL/GenBank/DDBJ databases">
        <authorList>
            <consortium name="Pathogen Informatics"/>
        </authorList>
    </citation>
    <scope>NUCLEOTIDE SEQUENCE [LARGE SCALE GENOMIC DNA]</scope>
    <source>
        <strain evidence="6 7">NCTC13354</strain>
    </source>
</reference>
<evidence type="ECO:0000256" key="3">
    <source>
        <dbReference type="ARBA" id="ARBA00023125"/>
    </source>
</evidence>
<dbReference type="GO" id="GO:0003700">
    <property type="term" value="F:DNA-binding transcription factor activity"/>
    <property type="evidence" value="ECO:0007669"/>
    <property type="project" value="TreeGrafter"/>
</dbReference>
<keyword evidence="1" id="KW-0678">Repressor</keyword>
<keyword evidence="2" id="KW-0805">Transcription regulation</keyword>
<feature type="domain" description="HTH lacI-type" evidence="5">
    <location>
        <begin position="7"/>
        <end position="63"/>
    </location>
</feature>
<dbReference type="CDD" id="cd01392">
    <property type="entry name" value="HTH_LacI"/>
    <property type="match status" value="1"/>
</dbReference>
<evidence type="ECO:0000256" key="4">
    <source>
        <dbReference type="ARBA" id="ARBA00023163"/>
    </source>
</evidence>
<dbReference type="InterPro" id="IPR028082">
    <property type="entry name" value="Peripla_BP_I"/>
</dbReference>
<dbReference type="Pfam" id="PF00356">
    <property type="entry name" value="LacI"/>
    <property type="match status" value="1"/>
</dbReference>
<dbReference type="RefSeq" id="WP_126415900.1">
    <property type="nucleotide sequence ID" value="NZ_LR134476.1"/>
</dbReference>
<dbReference type="Pfam" id="PF13377">
    <property type="entry name" value="Peripla_BP_3"/>
    <property type="match status" value="1"/>
</dbReference>
<dbReference type="EMBL" id="LR134476">
    <property type="protein sequence ID" value="VEI12720.1"/>
    <property type="molecule type" value="Genomic_DNA"/>
</dbReference>